<feature type="transmembrane region" description="Helical" evidence="5">
    <location>
        <begin position="104"/>
        <end position="127"/>
    </location>
</feature>
<feature type="transmembrane region" description="Helical" evidence="5">
    <location>
        <begin position="25"/>
        <end position="47"/>
    </location>
</feature>
<evidence type="ECO:0000256" key="4">
    <source>
        <dbReference type="ARBA" id="ARBA00023136"/>
    </source>
</evidence>
<name>A0A0K0DFK0_ANGCA</name>
<feature type="transmembrane region" description="Helical" evidence="5">
    <location>
        <begin position="59"/>
        <end position="84"/>
    </location>
</feature>
<evidence type="ECO:0000313" key="7">
    <source>
        <dbReference type="Proteomes" id="UP000035642"/>
    </source>
</evidence>
<reference evidence="8" key="2">
    <citation type="submission" date="2017-02" db="UniProtKB">
        <authorList>
            <consortium name="WormBaseParasite"/>
        </authorList>
    </citation>
    <scope>IDENTIFICATION</scope>
</reference>
<keyword evidence="3 5" id="KW-1133">Transmembrane helix</keyword>
<dbReference type="InterPro" id="IPR017452">
    <property type="entry name" value="GPCR_Rhodpsn_7TM"/>
</dbReference>
<evidence type="ECO:0000256" key="2">
    <source>
        <dbReference type="ARBA" id="ARBA00022692"/>
    </source>
</evidence>
<evidence type="ECO:0000313" key="8">
    <source>
        <dbReference type="WBParaSite" id="ACAC_0000974501-mRNA-1"/>
    </source>
</evidence>
<dbReference type="Proteomes" id="UP000035642">
    <property type="component" value="Unassembled WGS sequence"/>
</dbReference>
<keyword evidence="4 5" id="KW-0472">Membrane</keyword>
<sequence length="256" mass="28988">LTSTLRHVPTCEPHIFNDIQVNVRLFGGMPIDIFGIFANIINIIVFLDQEMRCSLVNHFLLVLSMSDLLLLLCNFFMLIFPVIASMSNSITLHDWFPLILWYSYPIGLSTQTCGVYLTVFVSVHRYVGVCHPFRAKRWVSGGPVRCAIIGDVYLKESKSLYQILFNVLRSLLARGHSFVMAKLVQKILGFSSSQKLANGRKILDIPLFALSYGPKLLLNRSFCTNLMSTLFLFLLLIIVSSFSICPHSFLPSWKST</sequence>
<organism evidence="7 8">
    <name type="scientific">Angiostrongylus cantonensis</name>
    <name type="common">Rat lungworm</name>
    <dbReference type="NCBI Taxonomy" id="6313"/>
    <lineage>
        <taxon>Eukaryota</taxon>
        <taxon>Metazoa</taxon>
        <taxon>Ecdysozoa</taxon>
        <taxon>Nematoda</taxon>
        <taxon>Chromadorea</taxon>
        <taxon>Rhabditida</taxon>
        <taxon>Rhabditina</taxon>
        <taxon>Rhabditomorpha</taxon>
        <taxon>Strongyloidea</taxon>
        <taxon>Metastrongylidae</taxon>
        <taxon>Angiostrongylus</taxon>
    </lineage>
</organism>
<reference evidence="7" key="1">
    <citation type="submission" date="2012-09" db="EMBL/GenBank/DDBJ databases">
        <authorList>
            <person name="Martin A.A."/>
        </authorList>
    </citation>
    <scope>NUCLEOTIDE SEQUENCE</scope>
</reference>
<accession>A0A0K0DFK0</accession>
<dbReference type="PROSITE" id="PS50262">
    <property type="entry name" value="G_PROTEIN_RECEP_F1_2"/>
    <property type="match status" value="1"/>
</dbReference>
<dbReference type="WBParaSite" id="ACAC_0000974501-mRNA-1">
    <property type="protein sequence ID" value="ACAC_0000974501-mRNA-1"/>
    <property type="gene ID" value="ACAC_0000974501"/>
</dbReference>
<protein>
    <submittedName>
        <fullName evidence="8">G_PROTEIN_RECEP_F1_2 domain-containing protein</fullName>
    </submittedName>
</protein>
<dbReference type="GO" id="GO:0016020">
    <property type="term" value="C:membrane"/>
    <property type="evidence" value="ECO:0007669"/>
    <property type="project" value="UniProtKB-SubCell"/>
</dbReference>
<dbReference type="Gene3D" id="1.20.1070.10">
    <property type="entry name" value="Rhodopsin 7-helix transmembrane proteins"/>
    <property type="match status" value="1"/>
</dbReference>
<evidence type="ECO:0000256" key="5">
    <source>
        <dbReference type="SAM" id="Phobius"/>
    </source>
</evidence>
<comment type="subcellular location">
    <subcellularLocation>
        <location evidence="1">Membrane</location>
    </subcellularLocation>
</comment>
<feature type="domain" description="G-protein coupled receptors family 1 profile" evidence="6">
    <location>
        <begin position="38"/>
        <end position="140"/>
    </location>
</feature>
<feature type="transmembrane region" description="Helical" evidence="5">
    <location>
        <begin position="230"/>
        <end position="250"/>
    </location>
</feature>
<keyword evidence="7" id="KW-1185">Reference proteome</keyword>
<dbReference type="PANTHER" id="PTHR46641">
    <property type="entry name" value="FMRFAMIDE RECEPTOR-RELATED"/>
    <property type="match status" value="1"/>
</dbReference>
<evidence type="ECO:0000256" key="3">
    <source>
        <dbReference type="ARBA" id="ARBA00022989"/>
    </source>
</evidence>
<dbReference type="InterPro" id="IPR052954">
    <property type="entry name" value="GPCR-Ligand_Int"/>
</dbReference>
<proteinExistence type="predicted"/>
<dbReference type="STRING" id="6313.A0A0K0DFK0"/>
<dbReference type="PANTHER" id="PTHR46641:SF7">
    <property type="entry name" value="G-PROTEIN COUPLED RECEPTORS FAMILY 1 PROFILE DOMAIN-CONTAINING PROTEIN"/>
    <property type="match status" value="1"/>
</dbReference>
<evidence type="ECO:0000259" key="6">
    <source>
        <dbReference type="PROSITE" id="PS50262"/>
    </source>
</evidence>
<dbReference type="InterPro" id="IPR019427">
    <property type="entry name" value="7TM_GPCR_serpentine_rcpt_Srw"/>
</dbReference>
<dbReference type="AlphaFoldDB" id="A0A0K0DFK0"/>
<evidence type="ECO:0000256" key="1">
    <source>
        <dbReference type="ARBA" id="ARBA00004370"/>
    </source>
</evidence>
<dbReference type="SUPFAM" id="SSF81321">
    <property type="entry name" value="Family A G protein-coupled receptor-like"/>
    <property type="match status" value="1"/>
</dbReference>
<dbReference type="Pfam" id="PF10324">
    <property type="entry name" value="7TM_GPCR_Srw"/>
    <property type="match status" value="1"/>
</dbReference>
<keyword evidence="2 5" id="KW-0812">Transmembrane</keyword>
<dbReference type="GO" id="GO:0008528">
    <property type="term" value="F:G protein-coupled peptide receptor activity"/>
    <property type="evidence" value="ECO:0007669"/>
    <property type="project" value="InterPro"/>
</dbReference>